<dbReference type="GO" id="GO:0004364">
    <property type="term" value="F:glutathione transferase activity"/>
    <property type="evidence" value="ECO:0007669"/>
    <property type="project" value="UniProtKB-EC"/>
</dbReference>
<dbReference type="PANTHER" id="PTHR11571">
    <property type="entry name" value="GLUTATHIONE S-TRANSFERASE"/>
    <property type="match status" value="1"/>
</dbReference>
<organism evidence="7 8">
    <name type="scientific">Panagrolaimus davidi</name>
    <dbReference type="NCBI Taxonomy" id="227884"/>
    <lineage>
        <taxon>Eukaryota</taxon>
        <taxon>Metazoa</taxon>
        <taxon>Ecdysozoa</taxon>
        <taxon>Nematoda</taxon>
        <taxon>Chromadorea</taxon>
        <taxon>Rhabditida</taxon>
        <taxon>Tylenchina</taxon>
        <taxon>Panagrolaimomorpha</taxon>
        <taxon>Panagrolaimoidea</taxon>
        <taxon>Panagrolaimidae</taxon>
        <taxon>Panagrolaimus</taxon>
    </lineage>
</organism>
<dbReference type="InterPro" id="IPR050213">
    <property type="entry name" value="GST_superfamily"/>
</dbReference>
<dbReference type="SFLD" id="SFLDG01205">
    <property type="entry name" value="AMPS.1"/>
    <property type="match status" value="1"/>
</dbReference>
<dbReference type="InterPro" id="IPR036282">
    <property type="entry name" value="Glutathione-S-Trfase_C_sf"/>
</dbReference>
<dbReference type="PROSITE" id="PS50405">
    <property type="entry name" value="GST_CTER"/>
    <property type="match status" value="1"/>
</dbReference>
<dbReference type="Gene3D" id="3.40.30.10">
    <property type="entry name" value="Glutaredoxin"/>
    <property type="match status" value="1"/>
</dbReference>
<dbReference type="SFLD" id="SFLDS00019">
    <property type="entry name" value="Glutathione_Transferase_(cytos"/>
    <property type="match status" value="1"/>
</dbReference>
<evidence type="ECO:0000256" key="4">
    <source>
        <dbReference type="ARBA" id="ARBA00047960"/>
    </source>
</evidence>
<reference evidence="8" key="1">
    <citation type="submission" date="2022-11" db="UniProtKB">
        <authorList>
            <consortium name="WormBaseParasite"/>
        </authorList>
    </citation>
    <scope>IDENTIFICATION</scope>
</reference>
<evidence type="ECO:0000256" key="1">
    <source>
        <dbReference type="ARBA" id="ARBA00012452"/>
    </source>
</evidence>
<dbReference type="SFLD" id="SFLDG00363">
    <property type="entry name" value="AMPS_(cytGST):_Alpha-__Mu-__Pi"/>
    <property type="match status" value="1"/>
</dbReference>
<dbReference type="AlphaFoldDB" id="A0A914QLI1"/>
<dbReference type="CDD" id="cd03192">
    <property type="entry name" value="GST_C_Sigma_like"/>
    <property type="match status" value="1"/>
</dbReference>
<evidence type="ECO:0000256" key="2">
    <source>
        <dbReference type="ARBA" id="ARBA00022679"/>
    </source>
</evidence>
<protein>
    <recommendedName>
        <fullName evidence="1">glutathione transferase</fullName>
        <ecNumber evidence="1">2.5.1.18</ecNumber>
    </recommendedName>
</protein>
<accession>A0A914QLI1</accession>
<evidence type="ECO:0000259" key="6">
    <source>
        <dbReference type="PROSITE" id="PS50405"/>
    </source>
</evidence>
<dbReference type="InterPro" id="IPR004046">
    <property type="entry name" value="GST_C"/>
</dbReference>
<comment type="similarity">
    <text evidence="3">Belongs to the GST superfamily. Sigma family.</text>
</comment>
<dbReference type="SUPFAM" id="SSF52833">
    <property type="entry name" value="Thioredoxin-like"/>
    <property type="match status" value="1"/>
</dbReference>
<comment type="catalytic activity">
    <reaction evidence="4">
        <text>RX + glutathione = an S-substituted glutathione + a halide anion + H(+)</text>
        <dbReference type="Rhea" id="RHEA:16437"/>
        <dbReference type="ChEBI" id="CHEBI:15378"/>
        <dbReference type="ChEBI" id="CHEBI:16042"/>
        <dbReference type="ChEBI" id="CHEBI:17792"/>
        <dbReference type="ChEBI" id="CHEBI:57925"/>
        <dbReference type="ChEBI" id="CHEBI:90779"/>
        <dbReference type="EC" id="2.5.1.18"/>
    </reaction>
</comment>
<dbReference type="PROSITE" id="PS50404">
    <property type="entry name" value="GST_NTER"/>
    <property type="match status" value="1"/>
</dbReference>
<dbReference type="PANTHER" id="PTHR11571:SF224">
    <property type="entry name" value="HEMATOPOIETIC PROSTAGLANDIN D SYNTHASE"/>
    <property type="match status" value="1"/>
</dbReference>
<evidence type="ECO:0000259" key="5">
    <source>
        <dbReference type="PROSITE" id="PS50404"/>
    </source>
</evidence>
<dbReference type="Proteomes" id="UP000887578">
    <property type="component" value="Unplaced"/>
</dbReference>
<keyword evidence="2" id="KW-0808">Transferase</keyword>
<dbReference type="Gene3D" id="1.20.1050.10">
    <property type="match status" value="1"/>
</dbReference>
<keyword evidence="7" id="KW-1185">Reference proteome</keyword>
<evidence type="ECO:0000256" key="3">
    <source>
        <dbReference type="ARBA" id="ARBA00038317"/>
    </source>
</evidence>
<dbReference type="WBParaSite" id="PDA_v2.g4529.t1">
    <property type="protein sequence ID" value="PDA_v2.g4529.t1"/>
    <property type="gene ID" value="PDA_v2.g4529"/>
</dbReference>
<dbReference type="InterPro" id="IPR010987">
    <property type="entry name" value="Glutathione-S-Trfase_C-like"/>
</dbReference>
<dbReference type="GO" id="GO:0006749">
    <property type="term" value="P:glutathione metabolic process"/>
    <property type="evidence" value="ECO:0007669"/>
    <property type="project" value="TreeGrafter"/>
</dbReference>
<dbReference type="EC" id="2.5.1.18" evidence="1"/>
<dbReference type="FunFam" id="3.40.30.10:FF:000258">
    <property type="entry name" value="Glutathione S-transferase"/>
    <property type="match status" value="1"/>
</dbReference>
<evidence type="ECO:0000313" key="8">
    <source>
        <dbReference type="WBParaSite" id="PDA_v2.g4529.t1"/>
    </source>
</evidence>
<evidence type="ECO:0000313" key="7">
    <source>
        <dbReference type="Proteomes" id="UP000887578"/>
    </source>
</evidence>
<dbReference type="InterPro" id="IPR004045">
    <property type="entry name" value="Glutathione_S-Trfase_N"/>
</dbReference>
<dbReference type="CDD" id="cd03039">
    <property type="entry name" value="GST_N_Sigma_like"/>
    <property type="match status" value="1"/>
</dbReference>
<feature type="domain" description="GST N-terminal" evidence="5">
    <location>
        <begin position="2"/>
        <end position="80"/>
    </location>
</feature>
<name>A0A914QLI1_9BILA</name>
<dbReference type="Pfam" id="PF14497">
    <property type="entry name" value="GST_C_3"/>
    <property type="match status" value="1"/>
</dbReference>
<feature type="domain" description="GST C-terminal" evidence="6">
    <location>
        <begin position="82"/>
        <end position="220"/>
    </location>
</feature>
<sequence>MPEYKLSYLPLRYLAEPARLIFHYAQEEFEDEQLGFDEWESVKQTSPFNTLPLLTINGKTQIGQSMTIFRYLAKQFGLDGGTDLEDAHINCIAEYFREMMEKARPFVRFWNRGIVEKNFEQNDEEPEFPLAVQQLKLYLEPAVREYFPVIIDLLKKSKSDFFADSGITWVDFFISEYVDSLKNVAPELAEQYPELLEHSKIVHSIPQLQNYLESRKHTDW</sequence>
<dbReference type="InterPro" id="IPR036249">
    <property type="entry name" value="Thioredoxin-like_sf"/>
</dbReference>
<dbReference type="SUPFAM" id="SSF47616">
    <property type="entry name" value="GST C-terminal domain-like"/>
    <property type="match status" value="1"/>
</dbReference>
<proteinExistence type="inferred from homology"/>
<dbReference type="InterPro" id="IPR040079">
    <property type="entry name" value="Glutathione_S-Trfase"/>
</dbReference>